<dbReference type="EMBL" id="LAZR01044375">
    <property type="protein sequence ID" value="KKL04813.1"/>
    <property type="molecule type" value="Genomic_DNA"/>
</dbReference>
<proteinExistence type="predicted"/>
<evidence type="ECO:0000313" key="1">
    <source>
        <dbReference type="EMBL" id="KKL04813.1"/>
    </source>
</evidence>
<name>A0A0F9CY73_9ZZZZ</name>
<accession>A0A0F9CY73</accession>
<dbReference type="AlphaFoldDB" id="A0A0F9CY73"/>
<protein>
    <submittedName>
        <fullName evidence="1">Uncharacterized protein</fullName>
    </submittedName>
</protein>
<feature type="non-terminal residue" evidence="1">
    <location>
        <position position="150"/>
    </location>
</feature>
<reference evidence="1" key="1">
    <citation type="journal article" date="2015" name="Nature">
        <title>Complex archaea that bridge the gap between prokaryotes and eukaryotes.</title>
        <authorList>
            <person name="Spang A."/>
            <person name="Saw J.H."/>
            <person name="Jorgensen S.L."/>
            <person name="Zaremba-Niedzwiedzka K."/>
            <person name="Martijn J."/>
            <person name="Lind A.E."/>
            <person name="van Eijk R."/>
            <person name="Schleper C."/>
            <person name="Guy L."/>
            <person name="Ettema T.J."/>
        </authorList>
    </citation>
    <scope>NUCLEOTIDE SEQUENCE</scope>
</reference>
<comment type="caution">
    <text evidence="1">The sequence shown here is derived from an EMBL/GenBank/DDBJ whole genome shotgun (WGS) entry which is preliminary data.</text>
</comment>
<gene>
    <name evidence="1" type="ORF">LCGC14_2612300</name>
</gene>
<organism evidence="1">
    <name type="scientific">marine sediment metagenome</name>
    <dbReference type="NCBI Taxonomy" id="412755"/>
    <lineage>
        <taxon>unclassified sequences</taxon>
        <taxon>metagenomes</taxon>
        <taxon>ecological metagenomes</taxon>
    </lineage>
</organism>
<sequence>MAGYVDYKIAAAIQSRAPSPIIWADCPIITMRRDPSVGKYFFDDFHDGGSIPQANSESGSKWYGYTTSTSLADIAIQSDADGVLMLDQDGTDDDVAVITTGDNVTGMYTITDGQAGRFWFEARFKVSTITNTDLGVFVGLTEEGQAASAK</sequence>